<keyword evidence="2" id="KW-1185">Reference proteome</keyword>
<gene>
    <name evidence="1" type="ORF">EDD18DRAFT_1383406</name>
</gene>
<protein>
    <submittedName>
        <fullName evidence="1">Uncharacterized protein</fullName>
    </submittedName>
</protein>
<name>A0AA39P2Z9_9AGAR</name>
<evidence type="ECO:0000313" key="1">
    <source>
        <dbReference type="EMBL" id="KAK0476559.1"/>
    </source>
</evidence>
<reference evidence="1" key="1">
    <citation type="submission" date="2023-06" db="EMBL/GenBank/DDBJ databases">
        <authorList>
            <consortium name="Lawrence Berkeley National Laboratory"/>
            <person name="Ahrendt S."/>
            <person name="Sahu N."/>
            <person name="Indic B."/>
            <person name="Wong-Bajracharya J."/>
            <person name="Merenyi Z."/>
            <person name="Ke H.-M."/>
            <person name="Monk M."/>
            <person name="Kocsube S."/>
            <person name="Drula E."/>
            <person name="Lipzen A."/>
            <person name="Balint B."/>
            <person name="Henrissat B."/>
            <person name="Andreopoulos B."/>
            <person name="Martin F.M."/>
            <person name="Harder C.B."/>
            <person name="Rigling D."/>
            <person name="Ford K.L."/>
            <person name="Foster G.D."/>
            <person name="Pangilinan J."/>
            <person name="Papanicolaou A."/>
            <person name="Barry K."/>
            <person name="LaButti K."/>
            <person name="Viragh M."/>
            <person name="Koriabine M."/>
            <person name="Yan M."/>
            <person name="Riley R."/>
            <person name="Champramary S."/>
            <person name="Plett K.L."/>
            <person name="Tsai I.J."/>
            <person name="Slot J."/>
            <person name="Sipos G."/>
            <person name="Plett J."/>
            <person name="Nagy L.G."/>
            <person name="Grigoriev I.V."/>
        </authorList>
    </citation>
    <scope>NUCLEOTIDE SEQUENCE</scope>
    <source>
        <strain evidence="1">HWK02</strain>
    </source>
</reference>
<dbReference type="AlphaFoldDB" id="A0AA39P2Z9"/>
<sequence>MQAASFTNETLGPSHRRVKVMTSRVSPEFGQEPQRRYTYIFELYQVCSGRIYAQGKQALAKSTNYPWAQQLDFIAKDPFPTASMTHVQGHRLNGDSSPRLPPNVLESWNYLQSRPQRVPARHTPPRQLLPSRWFGLVTAIIGTLSASFVDSKHHFYLYHDDSIELNADNGEILFFSVFDGSQNGLLQCRGTRRMGAGLASQRFTCKVVQSSSHRRSFYLHVVTRKLRSQQVFIVFNNGRMRFATCILMLGDNGKILLRLRLGPFTRKVMAEGKYWVLEAPQASFELESVSNSVPLRQCAAFKFGMRTLMLQGPQMNAPDRNRVWALRITPDRELTSSNVAWCLGIDVASFAVLGSSSTRPSVDSVEIETLFAEATSPDLHHSLSVIVASAVYVTLDEGRLGRFRDRDGDCVRAEPVPRNLDKLPADEAARDVEGSVDAGLKTCLRALLSKYEVGLSSTSSFRVLLKGRKALVEYVAGTAWRRNRGARAATARGVVHAETGVEEWSARRGREDYERGRDSVRRDVCGGGTSTEAMRGRCWRDACVGGRDVNGGASARRLLMPTDKGKLLGCTRRDKARTCSEVGILKFVTLVFGCIQDRRSASPRTLRITRLNLISILVMIMEKANTSFLSTLEHITTTSAKGLCIHSSVVIAGFATHSTTWIECALLARSRSPDGAFAERRYTTPLMTVNVVSSKAETMEECAGGIFRKVKRARYSSGSGLYGDGLTESLEDHYRFRNVYGLGHMFHELMRYSDGALCWPEVGSCSTMISSSSTTSRFGLHKLTITADSRLLLRRQPAHNTSVRRVVKRRRRLRLRRRKRAHYEPKTVRRGKIEPLWNGFESRRHRDDGVGSQDQTKWQRRRTLTIEGVCARTRLGEKLVRRACRSGARGGRVGGLRTDGRQRPRECARRRWRDAYAERKDVDGGGLFLAWTEVGRSRGGQWCGCEGGRAVIYRRRRAVDGHKFIGTGRFVHEGGSTGIWREFIGTGHFVHK</sequence>
<proteinExistence type="predicted"/>
<dbReference type="EMBL" id="JAUEPU010000126">
    <property type="protein sequence ID" value="KAK0476559.1"/>
    <property type="molecule type" value="Genomic_DNA"/>
</dbReference>
<evidence type="ECO:0000313" key="2">
    <source>
        <dbReference type="Proteomes" id="UP001175228"/>
    </source>
</evidence>
<organism evidence="1 2">
    <name type="scientific">Armillaria luteobubalina</name>
    <dbReference type="NCBI Taxonomy" id="153913"/>
    <lineage>
        <taxon>Eukaryota</taxon>
        <taxon>Fungi</taxon>
        <taxon>Dikarya</taxon>
        <taxon>Basidiomycota</taxon>
        <taxon>Agaricomycotina</taxon>
        <taxon>Agaricomycetes</taxon>
        <taxon>Agaricomycetidae</taxon>
        <taxon>Agaricales</taxon>
        <taxon>Marasmiineae</taxon>
        <taxon>Physalacriaceae</taxon>
        <taxon>Armillaria</taxon>
    </lineage>
</organism>
<accession>A0AA39P2Z9</accession>
<dbReference type="Proteomes" id="UP001175228">
    <property type="component" value="Unassembled WGS sequence"/>
</dbReference>
<comment type="caution">
    <text evidence="1">The sequence shown here is derived from an EMBL/GenBank/DDBJ whole genome shotgun (WGS) entry which is preliminary data.</text>
</comment>